<feature type="region of interest" description="Disordered" evidence="1">
    <location>
        <begin position="1"/>
        <end position="56"/>
    </location>
</feature>
<protein>
    <submittedName>
        <fullName evidence="2">Uncharacterized protein</fullName>
    </submittedName>
</protein>
<dbReference type="InParanoid" id="E4XS18"/>
<keyword evidence="3" id="KW-1185">Reference proteome</keyword>
<evidence type="ECO:0000313" key="3">
    <source>
        <dbReference type="Proteomes" id="UP000001307"/>
    </source>
</evidence>
<evidence type="ECO:0000256" key="1">
    <source>
        <dbReference type="SAM" id="MobiDB-lite"/>
    </source>
</evidence>
<feature type="compositionally biased region" description="Basic and acidic residues" evidence="1">
    <location>
        <begin position="20"/>
        <end position="37"/>
    </location>
</feature>
<sequence>MFRQQDPNDLQYVRRITTPHSKEIKYVDAEPNDDRSGNKKRKGDSYGNSSKKQRRR</sequence>
<reference evidence="2" key="1">
    <citation type="journal article" date="2010" name="Science">
        <title>Plasticity of animal genome architecture unmasked by rapid evolution of a pelagic tunicate.</title>
        <authorList>
            <person name="Denoeud F."/>
            <person name="Henriet S."/>
            <person name="Mungpakdee S."/>
            <person name="Aury J.M."/>
            <person name="Da Silva C."/>
            <person name="Brinkmann H."/>
            <person name="Mikhaleva J."/>
            <person name="Olsen L.C."/>
            <person name="Jubin C."/>
            <person name="Canestro C."/>
            <person name="Bouquet J.M."/>
            <person name="Danks G."/>
            <person name="Poulain J."/>
            <person name="Campsteijn C."/>
            <person name="Adamski M."/>
            <person name="Cross I."/>
            <person name="Yadetie F."/>
            <person name="Muffato M."/>
            <person name="Louis A."/>
            <person name="Butcher S."/>
            <person name="Tsagkogeorga G."/>
            <person name="Konrad A."/>
            <person name="Singh S."/>
            <person name="Jensen M.F."/>
            <person name="Cong E.H."/>
            <person name="Eikeseth-Otteraa H."/>
            <person name="Noel B."/>
            <person name="Anthouard V."/>
            <person name="Porcel B.M."/>
            <person name="Kachouri-Lafond R."/>
            <person name="Nishino A."/>
            <person name="Ugolini M."/>
            <person name="Chourrout P."/>
            <person name="Nishida H."/>
            <person name="Aasland R."/>
            <person name="Huzurbazar S."/>
            <person name="Westhof E."/>
            <person name="Delsuc F."/>
            <person name="Lehrach H."/>
            <person name="Reinhardt R."/>
            <person name="Weissenbach J."/>
            <person name="Roy S.W."/>
            <person name="Artiguenave F."/>
            <person name="Postlethwait J.H."/>
            <person name="Manak J.R."/>
            <person name="Thompson E.M."/>
            <person name="Jaillon O."/>
            <person name="Du Pasquier L."/>
            <person name="Boudinot P."/>
            <person name="Liberles D.A."/>
            <person name="Volff J.N."/>
            <person name="Philippe H."/>
            <person name="Lenhard B."/>
            <person name="Roest Crollius H."/>
            <person name="Wincker P."/>
            <person name="Chourrout D."/>
        </authorList>
    </citation>
    <scope>NUCLEOTIDE SEQUENCE [LARGE SCALE GENOMIC DNA]</scope>
</reference>
<proteinExistence type="predicted"/>
<dbReference type="AlphaFoldDB" id="E4XS18"/>
<accession>E4XS18</accession>
<evidence type="ECO:0000313" key="2">
    <source>
        <dbReference type="EMBL" id="CBY12566.1"/>
    </source>
</evidence>
<name>E4XS18_OIKDI</name>
<dbReference type="Proteomes" id="UP000001307">
    <property type="component" value="Unassembled WGS sequence"/>
</dbReference>
<organism evidence="2">
    <name type="scientific">Oikopleura dioica</name>
    <name type="common">Tunicate</name>
    <dbReference type="NCBI Taxonomy" id="34765"/>
    <lineage>
        <taxon>Eukaryota</taxon>
        <taxon>Metazoa</taxon>
        <taxon>Chordata</taxon>
        <taxon>Tunicata</taxon>
        <taxon>Appendicularia</taxon>
        <taxon>Copelata</taxon>
        <taxon>Oikopleuridae</taxon>
        <taxon>Oikopleura</taxon>
    </lineage>
</organism>
<dbReference type="EMBL" id="FN653128">
    <property type="protein sequence ID" value="CBY12566.1"/>
    <property type="molecule type" value="Genomic_DNA"/>
</dbReference>
<gene>
    <name evidence="2" type="ORF">GSOID_T00001966001</name>
</gene>